<sequence length="102" mass="10979">MSASAITTIPTEYTLPEVPKVTGTEPDLCILDAYRIAAAKAVADACGIELEKVYPGVDIGKKQADLYVAMPRFRLGGKPDVWAKKVVDEVSRPTSGARKEVE</sequence>
<reference evidence="1" key="1">
    <citation type="submission" date="2023-04" db="EMBL/GenBank/DDBJ databases">
        <title>Draft Genome sequencing of Naganishia species isolated from polar environments using Oxford Nanopore Technology.</title>
        <authorList>
            <person name="Leo P."/>
            <person name="Venkateswaran K."/>
        </authorList>
    </citation>
    <scope>NUCLEOTIDE SEQUENCE</scope>
    <source>
        <strain evidence="1">MNA-CCFEE 5425</strain>
    </source>
</reference>
<evidence type="ECO:0000313" key="1">
    <source>
        <dbReference type="EMBL" id="KAJ9123154.1"/>
    </source>
</evidence>
<evidence type="ECO:0000313" key="2">
    <source>
        <dbReference type="Proteomes" id="UP001243375"/>
    </source>
</evidence>
<gene>
    <name evidence="1" type="ORF">QFC22_001347</name>
</gene>
<organism evidence="1 2">
    <name type="scientific">Naganishia vaughanmartiniae</name>
    <dbReference type="NCBI Taxonomy" id="1424756"/>
    <lineage>
        <taxon>Eukaryota</taxon>
        <taxon>Fungi</taxon>
        <taxon>Dikarya</taxon>
        <taxon>Basidiomycota</taxon>
        <taxon>Agaricomycotina</taxon>
        <taxon>Tremellomycetes</taxon>
        <taxon>Filobasidiales</taxon>
        <taxon>Filobasidiaceae</taxon>
        <taxon>Naganishia</taxon>
    </lineage>
</organism>
<keyword evidence="2" id="KW-1185">Reference proteome</keyword>
<name>A0ACC2XI97_9TREE</name>
<proteinExistence type="predicted"/>
<dbReference type="Proteomes" id="UP001243375">
    <property type="component" value="Unassembled WGS sequence"/>
</dbReference>
<protein>
    <submittedName>
        <fullName evidence="1">Uncharacterized protein</fullName>
    </submittedName>
</protein>
<dbReference type="EMBL" id="JASBWU010000003">
    <property type="protein sequence ID" value="KAJ9123154.1"/>
    <property type="molecule type" value="Genomic_DNA"/>
</dbReference>
<accession>A0ACC2XI97</accession>
<comment type="caution">
    <text evidence="1">The sequence shown here is derived from an EMBL/GenBank/DDBJ whole genome shotgun (WGS) entry which is preliminary data.</text>
</comment>